<dbReference type="Pfam" id="PF00155">
    <property type="entry name" value="Aminotran_1_2"/>
    <property type="match status" value="1"/>
</dbReference>
<dbReference type="GO" id="GO:0004069">
    <property type="term" value="F:L-aspartate:2-oxoglutarate aminotransferase activity"/>
    <property type="evidence" value="ECO:0007669"/>
    <property type="project" value="UniProtKB-EC"/>
</dbReference>
<evidence type="ECO:0000313" key="7">
    <source>
        <dbReference type="EMBL" id="OAT46958.1"/>
    </source>
</evidence>
<evidence type="ECO:0000259" key="6">
    <source>
        <dbReference type="PROSITE" id="PS50949"/>
    </source>
</evidence>
<keyword evidence="2" id="KW-0663">Pyridoxal phosphate</keyword>
<evidence type="ECO:0000256" key="2">
    <source>
        <dbReference type="ARBA" id="ARBA00022898"/>
    </source>
</evidence>
<dbReference type="GO" id="GO:0003677">
    <property type="term" value="F:DNA binding"/>
    <property type="evidence" value="ECO:0007669"/>
    <property type="project" value="UniProtKB-KW"/>
</dbReference>
<dbReference type="InterPro" id="IPR004839">
    <property type="entry name" value="Aminotransferase_I/II_large"/>
</dbReference>
<sequence length="444" mass="49742">MVQPRYKLLVDKFAEDIREGRLLPGTRLPTHRKLAAEHKMSLATASRVYSELENMGLISGETGRGTFVRELSLPVNHGIENPAAADMLDLNFNYPSLPVQAELLRSELKRLSTSGEIESLLRYQPHGGKIHEKIIISNYLNKRNITVKPENIVITSGAQQAIALTLLGLLKPGDVIAVDALSYPGFKLAALAHHLEIVAIPITPTGTDFAKLEILCKQRAIRALYCMPTLHNPMGWVLTLAQRHQLINLARKYHFLLIEDATYSFLVKKSPPAIVTLAPDITCYISGFSKNVASGLRVGFIVTPPQKTLLIERAMRVTTWNTPALMTSIVCHWIQEGTVDKLETLLRKDAQLRQKMVDDIFKEMTIIRHPFSYFLWIPLPDKTRADQIAAALRRLHISVATAEPYATTPHIPHAIRIALASIDLNLLHDALTKIRDVIEYHIDL</sequence>
<dbReference type="SMART" id="SM00345">
    <property type="entry name" value="HTH_GNTR"/>
    <property type="match status" value="1"/>
</dbReference>
<keyword evidence="3" id="KW-0805">Transcription regulation</keyword>
<dbReference type="InterPro" id="IPR036388">
    <property type="entry name" value="WH-like_DNA-bd_sf"/>
</dbReference>
<comment type="similarity">
    <text evidence="1">In the C-terminal section; belongs to the class-I pyridoxal-phosphate-dependent aminotransferase family.</text>
</comment>
<evidence type="ECO:0000256" key="4">
    <source>
        <dbReference type="ARBA" id="ARBA00023125"/>
    </source>
</evidence>
<keyword evidence="7" id="KW-0808">Transferase</keyword>
<evidence type="ECO:0000313" key="8">
    <source>
        <dbReference type="Proteomes" id="UP000078250"/>
    </source>
</evidence>
<dbReference type="EC" id="2.6.1.1" evidence="7"/>
<gene>
    <name evidence="7" type="ORF">M997_1956</name>
</gene>
<dbReference type="EMBL" id="LXEV01000022">
    <property type="protein sequence ID" value="OAT46958.1"/>
    <property type="molecule type" value="Genomic_DNA"/>
</dbReference>
<dbReference type="CDD" id="cd00609">
    <property type="entry name" value="AAT_like"/>
    <property type="match status" value="1"/>
</dbReference>
<evidence type="ECO:0000256" key="1">
    <source>
        <dbReference type="ARBA" id="ARBA00005384"/>
    </source>
</evidence>
<dbReference type="PANTHER" id="PTHR46577:SF1">
    <property type="entry name" value="HTH-TYPE TRANSCRIPTIONAL REGULATORY PROTEIN GABR"/>
    <property type="match status" value="1"/>
</dbReference>
<dbReference type="Gene3D" id="3.40.640.10">
    <property type="entry name" value="Type I PLP-dependent aspartate aminotransferase-like (Major domain)"/>
    <property type="match status" value="1"/>
</dbReference>
<dbReference type="InterPro" id="IPR036390">
    <property type="entry name" value="WH_DNA-bd_sf"/>
</dbReference>
<dbReference type="InterPro" id="IPR015422">
    <property type="entry name" value="PyrdxlP-dep_Trfase_small"/>
</dbReference>
<dbReference type="CDD" id="cd07377">
    <property type="entry name" value="WHTH_GntR"/>
    <property type="match status" value="1"/>
</dbReference>
<dbReference type="AlphaFoldDB" id="A0AAJ3LUA5"/>
<dbReference type="SUPFAM" id="SSF46785">
    <property type="entry name" value="Winged helix' DNA-binding domain"/>
    <property type="match status" value="1"/>
</dbReference>
<dbReference type="RefSeq" id="WP_064719936.1">
    <property type="nucleotide sequence ID" value="NZ_LXEV01000022.1"/>
</dbReference>
<dbReference type="Proteomes" id="UP000078250">
    <property type="component" value="Unassembled WGS sequence"/>
</dbReference>
<accession>A0AAJ3LUA5</accession>
<keyword evidence="4" id="KW-0238">DNA-binding</keyword>
<reference evidence="7 8" key="1">
    <citation type="submission" date="2016-04" db="EMBL/GenBank/DDBJ databases">
        <title>ATOL: Assembling a taxonomically balanced genome-scale reconstruction of the evolutionary history of the Enterobacteriaceae.</title>
        <authorList>
            <person name="Plunkett G.III."/>
            <person name="Neeno-Eckwall E.C."/>
            <person name="Glasner J.D."/>
            <person name="Perna N.T."/>
        </authorList>
    </citation>
    <scope>NUCLEOTIDE SEQUENCE [LARGE SCALE GENOMIC DNA]</scope>
    <source>
        <strain evidence="7 8">ATCC 700826</strain>
    </source>
</reference>
<dbReference type="PANTHER" id="PTHR46577">
    <property type="entry name" value="HTH-TYPE TRANSCRIPTIONAL REGULATORY PROTEIN GABR"/>
    <property type="match status" value="1"/>
</dbReference>
<organism evidence="7 8">
    <name type="scientific">Proteus hauseri ATCC 700826</name>
    <dbReference type="NCBI Taxonomy" id="1354271"/>
    <lineage>
        <taxon>Bacteria</taxon>
        <taxon>Pseudomonadati</taxon>
        <taxon>Pseudomonadota</taxon>
        <taxon>Gammaproteobacteria</taxon>
        <taxon>Enterobacterales</taxon>
        <taxon>Morganellaceae</taxon>
        <taxon>Proteus</taxon>
    </lineage>
</organism>
<dbReference type="Gene3D" id="3.90.1150.10">
    <property type="entry name" value="Aspartate Aminotransferase, domain 1"/>
    <property type="match status" value="1"/>
</dbReference>
<dbReference type="Gene3D" id="1.10.10.10">
    <property type="entry name" value="Winged helix-like DNA-binding domain superfamily/Winged helix DNA-binding domain"/>
    <property type="match status" value="1"/>
</dbReference>
<dbReference type="InterPro" id="IPR015421">
    <property type="entry name" value="PyrdxlP-dep_Trfase_major"/>
</dbReference>
<dbReference type="Pfam" id="PF00392">
    <property type="entry name" value="GntR"/>
    <property type="match status" value="1"/>
</dbReference>
<proteinExistence type="inferred from homology"/>
<dbReference type="InterPro" id="IPR000524">
    <property type="entry name" value="Tscrpt_reg_HTH_GntR"/>
</dbReference>
<feature type="domain" description="HTH gntR-type" evidence="6">
    <location>
        <begin position="3"/>
        <end position="71"/>
    </location>
</feature>
<dbReference type="GO" id="GO:0030170">
    <property type="term" value="F:pyridoxal phosphate binding"/>
    <property type="evidence" value="ECO:0007669"/>
    <property type="project" value="InterPro"/>
</dbReference>
<dbReference type="PROSITE" id="PS50949">
    <property type="entry name" value="HTH_GNTR"/>
    <property type="match status" value="1"/>
</dbReference>
<protein>
    <submittedName>
        <fullName evidence="7">GntR family transcriptional regulator/aspartate aminotransferase</fullName>
        <ecNumber evidence="7">2.6.1.1</ecNumber>
    </submittedName>
</protein>
<dbReference type="InterPro" id="IPR051446">
    <property type="entry name" value="HTH_trans_reg/aminotransferase"/>
</dbReference>
<dbReference type="SUPFAM" id="SSF53383">
    <property type="entry name" value="PLP-dependent transferases"/>
    <property type="match status" value="1"/>
</dbReference>
<evidence type="ECO:0000256" key="3">
    <source>
        <dbReference type="ARBA" id="ARBA00023015"/>
    </source>
</evidence>
<evidence type="ECO:0000256" key="5">
    <source>
        <dbReference type="ARBA" id="ARBA00023163"/>
    </source>
</evidence>
<dbReference type="GO" id="GO:0003700">
    <property type="term" value="F:DNA-binding transcription factor activity"/>
    <property type="evidence" value="ECO:0007669"/>
    <property type="project" value="InterPro"/>
</dbReference>
<keyword evidence="7" id="KW-0032">Aminotransferase</keyword>
<comment type="caution">
    <text evidence="7">The sequence shown here is derived from an EMBL/GenBank/DDBJ whole genome shotgun (WGS) entry which is preliminary data.</text>
</comment>
<dbReference type="InterPro" id="IPR015424">
    <property type="entry name" value="PyrdxlP-dep_Trfase"/>
</dbReference>
<keyword evidence="8" id="KW-1185">Reference proteome</keyword>
<keyword evidence="5" id="KW-0804">Transcription</keyword>
<name>A0AAJ3LUA5_PROHU</name>